<dbReference type="Gene3D" id="2.40.30.170">
    <property type="match status" value="1"/>
</dbReference>
<dbReference type="Gene3D" id="2.40.420.20">
    <property type="match status" value="1"/>
</dbReference>
<dbReference type="Proteomes" id="UP000823914">
    <property type="component" value="Unassembled WGS sequence"/>
</dbReference>
<comment type="similarity">
    <text evidence="2">Belongs to the membrane fusion protein (MFP) (TC 8.A.1) family.</text>
</comment>
<dbReference type="NCBIfam" id="TIGR01730">
    <property type="entry name" value="RND_mfp"/>
    <property type="match status" value="1"/>
</dbReference>
<evidence type="ECO:0000259" key="5">
    <source>
        <dbReference type="Pfam" id="PF25954"/>
    </source>
</evidence>
<evidence type="ECO:0000313" key="8">
    <source>
        <dbReference type="Proteomes" id="UP000823914"/>
    </source>
</evidence>
<dbReference type="InterPro" id="IPR006143">
    <property type="entry name" value="RND_pump_MFP"/>
</dbReference>
<evidence type="ECO:0000259" key="6">
    <source>
        <dbReference type="Pfam" id="PF25967"/>
    </source>
</evidence>
<evidence type="ECO:0000256" key="3">
    <source>
        <dbReference type="ARBA" id="ARBA00022448"/>
    </source>
</evidence>
<evidence type="ECO:0000256" key="2">
    <source>
        <dbReference type="ARBA" id="ARBA00009477"/>
    </source>
</evidence>
<dbReference type="AlphaFoldDB" id="A0A9E2L0E4"/>
<feature type="domain" description="Multidrug resistance protein MdtA-like C-terminal permuted SH3" evidence="6">
    <location>
        <begin position="225"/>
        <end position="284"/>
    </location>
</feature>
<gene>
    <name evidence="7" type="ORF">IAA16_00585</name>
</gene>
<feature type="domain" description="CusB-like beta-barrel" evidence="5">
    <location>
        <begin position="147"/>
        <end position="221"/>
    </location>
</feature>
<keyword evidence="3" id="KW-0813">Transport</keyword>
<dbReference type="SUPFAM" id="SSF111369">
    <property type="entry name" value="HlyD-like secretion proteins"/>
    <property type="match status" value="1"/>
</dbReference>
<dbReference type="Pfam" id="PF25954">
    <property type="entry name" value="Beta-barrel_RND_2"/>
    <property type="match status" value="1"/>
</dbReference>
<evidence type="ECO:0000256" key="1">
    <source>
        <dbReference type="ARBA" id="ARBA00004196"/>
    </source>
</evidence>
<reference evidence="7" key="1">
    <citation type="journal article" date="2021" name="PeerJ">
        <title>Extensive microbial diversity within the chicken gut microbiome revealed by metagenomics and culture.</title>
        <authorList>
            <person name="Gilroy R."/>
            <person name="Ravi A."/>
            <person name="Getino M."/>
            <person name="Pursley I."/>
            <person name="Horton D.L."/>
            <person name="Alikhan N.F."/>
            <person name="Baker D."/>
            <person name="Gharbi K."/>
            <person name="Hall N."/>
            <person name="Watson M."/>
            <person name="Adriaenssens E.M."/>
            <person name="Foster-Nyarko E."/>
            <person name="Jarju S."/>
            <person name="Secka A."/>
            <person name="Antonio M."/>
            <person name="Oren A."/>
            <person name="Chaudhuri R.R."/>
            <person name="La Ragione R."/>
            <person name="Hildebrand F."/>
            <person name="Pallen M.J."/>
        </authorList>
    </citation>
    <scope>NUCLEOTIDE SEQUENCE</scope>
    <source>
        <strain evidence="7">Gambia15-2214</strain>
    </source>
</reference>
<organism evidence="7 8">
    <name type="scientific">Candidatus Treponema excrementipullorum</name>
    <dbReference type="NCBI Taxonomy" id="2838768"/>
    <lineage>
        <taxon>Bacteria</taxon>
        <taxon>Pseudomonadati</taxon>
        <taxon>Spirochaetota</taxon>
        <taxon>Spirochaetia</taxon>
        <taxon>Spirochaetales</taxon>
        <taxon>Treponemataceae</taxon>
        <taxon>Treponema</taxon>
    </lineage>
</organism>
<dbReference type="InterPro" id="IPR058792">
    <property type="entry name" value="Beta-barrel_RND_2"/>
</dbReference>
<protein>
    <submittedName>
        <fullName evidence="7">Efflux RND transporter periplasmic adaptor subunit</fullName>
    </submittedName>
</protein>
<evidence type="ECO:0000259" key="4">
    <source>
        <dbReference type="Pfam" id="PF25917"/>
    </source>
</evidence>
<name>A0A9E2L0E4_9SPIR</name>
<dbReference type="GO" id="GO:1990281">
    <property type="term" value="C:efflux pump complex"/>
    <property type="evidence" value="ECO:0007669"/>
    <property type="project" value="TreeGrafter"/>
</dbReference>
<reference evidence="7" key="2">
    <citation type="submission" date="2021-04" db="EMBL/GenBank/DDBJ databases">
        <authorList>
            <person name="Gilroy R."/>
        </authorList>
    </citation>
    <scope>NUCLEOTIDE SEQUENCE</scope>
    <source>
        <strain evidence="7">Gambia15-2214</strain>
    </source>
</reference>
<comment type="subcellular location">
    <subcellularLocation>
        <location evidence="1">Cell envelope</location>
    </subcellularLocation>
</comment>
<evidence type="ECO:0000313" key="7">
    <source>
        <dbReference type="EMBL" id="MBU3849044.1"/>
    </source>
</evidence>
<dbReference type="InterPro" id="IPR058627">
    <property type="entry name" value="MdtA-like_C"/>
</dbReference>
<dbReference type="InterPro" id="IPR058625">
    <property type="entry name" value="MdtA-like_BSH"/>
</dbReference>
<dbReference type="Gene3D" id="2.40.50.100">
    <property type="match status" value="1"/>
</dbReference>
<sequence length="304" mass="31859">MTVKGISPVVAGIVCGVVLMGCAGKSEKQVATPVEEAVYAVNTYVTSEENLDEYLEFGGDVSAVSNVDIMPDTSGKLVGIRVAVGDVVKAGEIIAEVDPSKPGMTYVTSPVRTPVSGTITSFPLSSGTMVAPSMSVGKISSTKDLEINISVAERFVSRIQLGQKAILTFDAYPGEEFTAKVTSVSPVLDTTSRSMSVKLKVDPPDDRVKIGMYTRVKLITQTKEQAIVIPRTAVVTRNDADTVFVVDSATSTVNAVPVTVGITVDDKVEITSGLTVGAEVVISGQTLLDAGRKVNVVNRLGGDE</sequence>
<dbReference type="EMBL" id="JAHLFV010000012">
    <property type="protein sequence ID" value="MBU3849044.1"/>
    <property type="molecule type" value="Genomic_DNA"/>
</dbReference>
<dbReference type="Pfam" id="PF25967">
    <property type="entry name" value="RND-MFP_C"/>
    <property type="match status" value="1"/>
</dbReference>
<dbReference type="FunFam" id="2.40.30.170:FF:000010">
    <property type="entry name" value="Efflux RND transporter periplasmic adaptor subunit"/>
    <property type="match status" value="1"/>
</dbReference>
<dbReference type="PANTHER" id="PTHR30469">
    <property type="entry name" value="MULTIDRUG RESISTANCE PROTEIN MDTA"/>
    <property type="match status" value="1"/>
</dbReference>
<dbReference type="PROSITE" id="PS51257">
    <property type="entry name" value="PROKAR_LIPOPROTEIN"/>
    <property type="match status" value="1"/>
</dbReference>
<dbReference type="GO" id="GO:0015562">
    <property type="term" value="F:efflux transmembrane transporter activity"/>
    <property type="evidence" value="ECO:0007669"/>
    <property type="project" value="TreeGrafter"/>
</dbReference>
<dbReference type="Pfam" id="PF25917">
    <property type="entry name" value="BSH_RND"/>
    <property type="match status" value="1"/>
</dbReference>
<feature type="domain" description="Multidrug resistance protein MdtA-like barrel-sandwich hybrid" evidence="4">
    <location>
        <begin position="66"/>
        <end position="131"/>
    </location>
</feature>
<proteinExistence type="inferred from homology"/>
<comment type="caution">
    <text evidence="7">The sequence shown here is derived from an EMBL/GenBank/DDBJ whole genome shotgun (WGS) entry which is preliminary data.</text>
</comment>
<accession>A0A9E2L0E4</accession>